<feature type="region of interest" description="Disordered" evidence="1">
    <location>
        <begin position="1"/>
        <end position="31"/>
    </location>
</feature>
<evidence type="ECO:0000256" key="1">
    <source>
        <dbReference type="SAM" id="MobiDB-lite"/>
    </source>
</evidence>
<dbReference type="AlphaFoldDB" id="A0A8H8QI07"/>
<dbReference type="GO" id="GO:0015938">
    <property type="term" value="P:coenzyme A catabolic process"/>
    <property type="evidence" value="ECO:0007669"/>
    <property type="project" value="TreeGrafter"/>
</dbReference>
<evidence type="ECO:0000313" key="3">
    <source>
        <dbReference type="EMBL" id="SYW75763.1"/>
    </source>
</evidence>
<dbReference type="GO" id="GO:0010945">
    <property type="term" value="F:coenzyme A diphosphatase activity"/>
    <property type="evidence" value="ECO:0007669"/>
    <property type="project" value="InterPro"/>
</dbReference>
<dbReference type="InterPro" id="IPR015797">
    <property type="entry name" value="NUDIX_hydrolase-like_dom_sf"/>
</dbReference>
<dbReference type="PANTHER" id="PTHR12992">
    <property type="entry name" value="NUDIX HYDROLASE"/>
    <property type="match status" value="1"/>
</dbReference>
<evidence type="ECO:0000313" key="4">
    <source>
        <dbReference type="Proteomes" id="UP000658997"/>
    </source>
</evidence>
<evidence type="ECO:0000259" key="2">
    <source>
        <dbReference type="PROSITE" id="PS51462"/>
    </source>
</evidence>
<comment type="caution">
    <text evidence="3">The sequence shown here is derived from an EMBL/GenBank/DDBJ whole genome shotgun (WGS) entry which is preliminary data.</text>
</comment>
<proteinExistence type="predicted"/>
<dbReference type="InterPro" id="IPR045121">
    <property type="entry name" value="CoAse"/>
</dbReference>
<name>A0A8H8QI07_9BASI</name>
<gene>
    <name evidence="3" type="ORF">UBRO2_00918</name>
</gene>
<dbReference type="EMBL" id="ULHB01000010">
    <property type="protein sequence ID" value="SYW75763.1"/>
    <property type="molecule type" value="Genomic_DNA"/>
</dbReference>
<dbReference type="InterPro" id="IPR000086">
    <property type="entry name" value="NUDIX_hydrolase_dom"/>
</dbReference>
<organism evidence="3 4">
    <name type="scientific">Ustilago bromivora</name>
    <dbReference type="NCBI Taxonomy" id="307758"/>
    <lineage>
        <taxon>Eukaryota</taxon>
        <taxon>Fungi</taxon>
        <taxon>Dikarya</taxon>
        <taxon>Basidiomycota</taxon>
        <taxon>Ustilaginomycotina</taxon>
        <taxon>Ustilaginomycetes</taxon>
        <taxon>Ustilaginales</taxon>
        <taxon>Ustilaginaceae</taxon>
        <taxon>Ustilago</taxon>
    </lineage>
</organism>
<keyword evidence="4" id="KW-1185">Reference proteome</keyword>
<reference evidence="3" key="1">
    <citation type="submission" date="2018-08" db="EMBL/GenBank/DDBJ databases">
        <authorList>
            <person name="Guldener U."/>
        </authorList>
    </citation>
    <scope>NUCLEOTIDE SEQUENCE</scope>
    <source>
        <strain evidence="3">UB2</strain>
    </source>
</reference>
<feature type="compositionally biased region" description="Low complexity" evidence="1">
    <location>
        <begin position="1"/>
        <end position="15"/>
    </location>
</feature>
<dbReference type="PANTHER" id="PTHR12992:SF45">
    <property type="entry name" value="NUDIX HYDROLASE DOMAIN-CONTAINING PROTEIN"/>
    <property type="match status" value="1"/>
</dbReference>
<accession>A0A8H8QI07</accession>
<dbReference type="Proteomes" id="UP000658997">
    <property type="component" value="Unassembled WGS sequence"/>
</dbReference>
<dbReference type="SUPFAM" id="SSF55811">
    <property type="entry name" value="Nudix"/>
    <property type="match status" value="1"/>
</dbReference>
<dbReference type="Gene3D" id="3.90.79.10">
    <property type="entry name" value="Nucleoside Triphosphate Pyrophosphohydrolase"/>
    <property type="match status" value="1"/>
</dbReference>
<feature type="domain" description="Nudix hydrolase" evidence="2">
    <location>
        <begin position="59"/>
        <end position="198"/>
    </location>
</feature>
<protein>
    <submittedName>
        <fullName evidence="3">Related to PCD1 - peroxisomal nudix pyrophosphatase</fullName>
    </submittedName>
</protein>
<dbReference type="Pfam" id="PF00293">
    <property type="entry name" value="NUDIX"/>
    <property type="match status" value="1"/>
</dbReference>
<sequence length="323" mass="35324">MSPFTMPPSTMSPSTGVSNGTDGPKDPEWLASLSPENAACIRRLLSSPAPPSFNHVPKRKQAAVAVILYESNTSPTELRVIMSTRALHLRSHPGQASLPGGKVDSADSSLVETALRESVEEIALATSEAVWLHTGYPFLSKMGLVVHPVVFLLKNGAELLPRLRASPSEVSDIWSTSLSVFLSSIASSGQLSDPKSVDKHRPPQEAFRTYTDIPWLGGNYRLHRFRSSHQLIKGLTADVLISVAQKAYGVKAKYRVEAEGQKTWEQMVEGVIQRYNKEQGRIERRWGDGESGDVQGSSEAYETFIGFDDEGDGVLVVEETMDT</sequence>
<dbReference type="PROSITE" id="PS51462">
    <property type="entry name" value="NUDIX"/>
    <property type="match status" value="1"/>
</dbReference>
<dbReference type="CDD" id="cd03426">
    <property type="entry name" value="NUDIX_CoAse_Nudt7"/>
    <property type="match status" value="1"/>
</dbReference>